<dbReference type="Proteomes" id="UP001165064">
    <property type="component" value="Unassembled WGS sequence"/>
</dbReference>
<dbReference type="EMBL" id="BSXS01001235">
    <property type="protein sequence ID" value="GME75535.1"/>
    <property type="molecule type" value="Genomic_DNA"/>
</dbReference>
<comment type="caution">
    <text evidence="1">The sequence shown here is derived from an EMBL/GenBank/DDBJ whole genome shotgun (WGS) entry which is preliminary data.</text>
</comment>
<organism evidence="1 2">
    <name type="scientific">Ambrosiozyma monospora</name>
    <name type="common">Yeast</name>
    <name type="synonym">Endomycopsis monosporus</name>
    <dbReference type="NCBI Taxonomy" id="43982"/>
    <lineage>
        <taxon>Eukaryota</taxon>
        <taxon>Fungi</taxon>
        <taxon>Dikarya</taxon>
        <taxon>Ascomycota</taxon>
        <taxon>Saccharomycotina</taxon>
        <taxon>Pichiomycetes</taxon>
        <taxon>Pichiales</taxon>
        <taxon>Pichiaceae</taxon>
        <taxon>Ambrosiozyma</taxon>
    </lineage>
</organism>
<protein>
    <submittedName>
        <fullName evidence="1">Unnamed protein product</fullName>
    </submittedName>
</protein>
<reference evidence="1" key="1">
    <citation type="submission" date="2023-04" db="EMBL/GenBank/DDBJ databases">
        <title>Ambrosiozyma monospora NBRC 10751.</title>
        <authorList>
            <person name="Ichikawa N."/>
            <person name="Sato H."/>
            <person name="Tonouchi N."/>
        </authorList>
    </citation>
    <scope>NUCLEOTIDE SEQUENCE</scope>
    <source>
        <strain evidence="1">NBRC 10751</strain>
    </source>
</reference>
<accession>A0ACB5SX51</accession>
<evidence type="ECO:0000313" key="2">
    <source>
        <dbReference type="Proteomes" id="UP001165064"/>
    </source>
</evidence>
<proteinExistence type="predicted"/>
<gene>
    <name evidence="1" type="ORF">Amon02_000219900</name>
</gene>
<keyword evidence="2" id="KW-1185">Reference proteome</keyword>
<name>A0ACB5SX51_AMBMO</name>
<evidence type="ECO:0000313" key="1">
    <source>
        <dbReference type="EMBL" id="GME75535.1"/>
    </source>
</evidence>
<sequence>MPRRNTEGDVSPPGSPPDESSSPMSDSFRVRLPVIFNRRNRRIAFGETDLRNDIQSDPVISNERTRLRRSLFGSHGSILHSNNSDSDDDVFNEPSGGDHEHIRWSNDDNLNIIPRVLLNEKEPQLVSSTSFFRNHPEHCQRNNLTEMIGKFGLLYLMDNNLAIRKTEQLEHNIDSGVRKTASGVKRKFEQMNSRTVPGFSDFAGDEKCDLKSSFVQPGIRYSTSMPGDLKTEFKFTEVRNDGFIRGFIESGSVSLNFSGELIDFVNNDLRVKDGNKCIIERSVFNNLLRNILCFNDKDMRKFIGRHKRDKIGKGPWKPFYLDELGYLKLNGYNLENTPRSKDTKFPNSSLLHKFESTCGNKCGAFKILAKWFDLPPFNEFINTPSPPTPPNGKRKHLNNPEDLLVCADCQDSKNEISQQYYYPFQKQQK</sequence>